<proteinExistence type="predicted"/>
<dbReference type="Proteomes" id="UP000186228">
    <property type="component" value="Unassembled WGS sequence"/>
</dbReference>
<dbReference type="AlphaFoldDB" id="A0A1C3UMA6"/>
<keyword evidence="2" id="KW-1185">Reference proteome</keyword>
<accession>A0A1C3UMA6</accession>
<organism evidence="1 2">
    <name type="scientific">Rhizobium hainanense</name>
    <dbReference type="NCBI Taxonomy" id="52131"/>
    <lineage>
        <taxon>Bacteria</taxon>
        <taxon>Pseudomonadati</taxon>
        <taxon>Pseudomonadota</taxon>
        <taxon>Alphaproteobacteria</taxon>
        <taxon>Hyphomicrobiales</taxon>
        <taxon>Rhizobiaceae</taxon>
        <taxon>Rhizobium/Agrobacterium group</taxon>
        <taxon>Rhizobium</taxon>
    </lineage>
</organism>
<reference evidence="2" key="1">
    <citation type="submission" date="2016-08" db="EMBL/GenBank/DDBJ databases">
        <authorList>
            <person name="Varghese N."/>
            <person name="Submissions Spin"/>
        </authorList>
    </citation>
    <scope>NUCLEOTIDE SEQUENCE [LARGE SCALE GENOMIC DNA]</scope>
    <source>
        <strain evidence="2">CCBAU 57015</strain>
    </source>
</reference>
<dbReference type="OrthoDB" id="7173678at2"/>
<evidence type="ECO:0000313" key="2">
    <source>
        <dbReference type="Proteomes" id="UP000186228"/>
    </source>
</evidence>
<protein>
    <submittedName>
        <fullName evidence="1">Uncharacterized protein</fullName>
    </submittedName>
</protein>
<dbReference type="STRING" id="52131.GA0061100_102644"/>
<dbReference type="EMBL" id="FMAC01000002">
    <property type="protein sequence ID" value="SCB16603.1"/>
    <property type="molecule type" value="Genomic_DNA"/>
</dbReference>
<name>A0A1C3UMA6_9HYPH</name>
<gene>
    <name evidence="1" type="ORF">GA0061100_102644</name>
</gene>
<dbReference type="RefSeq" id="WP_075852438.1">
    <property type="nucleotide sequence ID" value="NZ_FMAC01000002.1"/>
</dbReference>
<evidence type="ECO:0000313" key="1">
    <source>
        <dbReference type="EMBL" id="SCB16603.1"/>
    </source>
</evidence>
<sequence>MAKPVNSRKTLTNLKETVGDRAIEAQRLLSDVKHLKGHLSISFADWKATRGIEFVERGSDQWEAMLSALSDDYAELANAKRLYRNAQRRLETAVRWYEDAAWLS</sequence>